<feature type="domain" description="SAM" evidence="3">
    <location>
        <begin position="232"/>
        <end position="295"/>
    </location>
</feature>
<dbReference type="EMBL" id="MVGT01000438">
    <property type="protein sequence ID" value="OVA17391.1"/>
    <property type="molecule type" value="Genomic_DNA"/>
</dbReference>
<dbReference type="PANTHER" id="PTHR10627">
    <property type="entry name" value="SCP160"/>
    <property type="match status" value="1"/>
</dbReference>
<feature type="compositionally biased region" description="Basic and acidic residues" evidence="2">
    <location>
        <begin position="146"/>
        <end position="165"/>
    </location>
</feature>
<organism evidence="4 5">
    <name type="scientific">Macleaya cordata</name>
    <name type="common">Five-seeded plume-poppy</name>
    <name type="synonym">Bocconia cordata</name>
    <dbReference type="NCBI Taxonomy" id="56857"/>
    <lineage>
        <taxon>Eukaryota</taxon>
        <taxon>Viridiplantae</taxon>
        <taxon>Streptophyta</taxon>
        <taxon>Embryophyta</taxon>
        <taxon>Tracheophyta</taxon>
        <taxon>Spermatophyta</taxon>
        <taxon>Magnoliopsida</taxon>
        <taxon>Ranunculales</taxon>
        <taxon>Papaveraceae</taxon>
        <taxon>Papaveroideae</taxon>
        <taxon>Macleaya</taxon>
    </lineage>
</organism>
<dbReference type="PROSITE" id="PS50105">
    <property type="entry name" value="SAM_DOMAIN"/>
    <property type="match status" value="1"/>
</dbReference>
<evidence type="ECO:0000313" key="5">
    <source>
        <dbReference type="Proteomes" id="UP000195402"/>
    </source>
</evidence>
<evidence type="ECO:0000313" key="4">
    <source>
        <dbReference type="EMBL" id="OVA17391.1"/>
    </source>
</evidence>
<dbReference type="InParanoid" id="A0A200R3W2"/>
<feature type="region of interest" description="Disordered" evidence="2">
    <location>
        <begin position="146"/>
        <end position="221"/>
    </location>
</feature>
<dbReference type="InterPro" id="IPR013761">
    <property type="entry name" value="SAM/pointed_sf"/>
</dbReference>
<dbReference type="Pfam" id="PF00536">
    <property type="entry name" value="SAM_1"/>
    <property type="match status" value="1"/>
</dbReference>
<dbReference type="OMA" id="DNEREPN"/>
<proteinExistence type="predicted"/>
<evidence type="ECO:0000256" key="1">
    <source>
        <dbReference type="ARBA" id="ARBA00022737"/>
    </source>
</evidence>
<dbReference type="OrthoDB" id="539213at2759"/>
<reference evidence="4 5" key="1">
    <citation type="journal article" date="2017" name="Mol. Plant">
        <title>The Genome of Medicinal Plant Macleaya cordata Provides New Insights into Benzylisoquinoline Alkaloids Metabolism.</title>
        <authorList>
            <person name="Liu X."/>
            <person name="Liu Y."/>
            <person name="Huang P."/>
            <person name="Ma Y."/>
            <person name="Qing Z."/>
            <person name="Tang Q."/>
            <person name="Cao H."/>
            <person name="Cheng P."/>
            <person name="Zheng Y."/>
            <person name="Yuan Z."/>
            <person name="Zhou Y."/>
            <person name="Liu J."/>
            <person name="Tang Z."/>
            <person name="Zhuo Y."/>
            <person name="Zhang Y."/>
            <person name="Yu L."/>
            <person name="Huang J."/>
            <person name="Yang P."/>
            <person name="Peng Q."/>
            <person name="Zhang J."/>
            <person name="Jiang W."/>
            <person name="Zhang Z."/>
            <person name="Lin K."/>
            <person name="Ro D.K."/>
            <person name="Chen X."/>
            <person name="Xiong X."/>
            <person name="Shang Y."/>
            <person name="Huang S."/>
            <person name="Zeng J."/>
        </authorList>
    </citation>
    <scope>NUCLEOTIDE SEQUENCE [LARGE SCALE GENOMIC DNA]</scope>
    <source>
        <strain evidence="5">cv. BLH2017</strain>
        <tissue evidence="4">Root</tissue>
    </source>
</reference>
<dbReference type="Proteomes" id="UP000195402">
    <property type="component" value="Unassembled WGS sequence"/>
</dbReference>
<name>A0A200R3W2_MACCD</name>
<dbReference type="FunCoup" id="A0A200R3W2">
    <property type="interactions" value="1118"/>
</dbReference>
<protein>
    <submittedName>
        <fullName evidence="4">Sterile alpha motif domain</fullName>
    </submittedName>
</protein>
<keyword evidence="1" id="KW-0677">Repeat</keyword>
<evidence type="ECO:0000259" key="3">
    <source>
        <dbReference type="PROSITE" id="PS50105"/>
    </source>
</evidence>
<dbReference type="Gene3D" id="1.10.150.50">
    <property type="entry name" value="Transcription Factor, Ets-1"/>
    <property type="match status" value="1"/>
</dbReference>
<accession>A0A200R3W2</accession>
<sequence length="297" mass="32782">MAELQPPEACINGGGGLVGAPSENLGPSLGSKRQRRPSVRLGDIGDQPATLSYDSYLRPAKLWNDFKYRPPSQLHKDPKSSKTRPLTNLSNGEDIHETLEIEDKNTSGDGSLDLLAIGNRKLKDFKAKRGGGGTKRVRSNWVSRVDEDEKFSGGEDGDEGFRDFDPEGSESPLKEHSPIHSLENPNVDLRQNSDRGEGAFIGQRKQSRVRVSESRDHDAVELDGPSDNDARFLEDGVRMWLNGLGLGRYAPVFEIHEVDEEVLPLLTLEDLKDMGINAVGSRRKMYCAIEKLGKGFS</sequence>
<dbReference type="InterPro" id="IPR001660">
    <property type="entry name" value="SAM"/>
</dbReference>
<keyword evidence="5" id="KW-1185">Reference proteome</keyword>
<dbReference type="SUPFAM" id="SSF47769">
    <property type="entry name" value="SAM/Pointed domain"/>
    <property type="match status" value="1"/>
</dbReference>
<evidence type="ECO:0000256" key="2">
    <source>
        <dbReference type="SAM" id="MobiDB-lite"/>
    </source>
</evidence>
<feature type="compositionally biased region" description="Basic and acidic residues" evidence="2">
    <location>
        <begin position="67"/>
        <end position="80"/>
    </location>
</feature>
<feature type="region of interest" description="Disordered" evidence="2">
    <location>
        <begin position="67"/>
        <end position="93"/>
    </location>
</feature>
<feature type="region of interest" description="Disordered" evidence="2">
    <location>
        <begin position="1"/>
        <end position="47"/>
    </location>
</feature>
<gene>
    <name evidence="4" type="ORF">BVC80_1837g206</name>
</gene>
<dbReference type="CDD" id="cd09487">
    <property type="entry name" value="SAM_superfamily"/>
    <property type="match status" value="1"/>
</dbReference>
<dbReference type="SMART" id="SM00454">
    <property type="entry name" value="SAM"/>
    <property type="match status" value="1"/>
</dbReference>
<comment type="caution">
    <text evidence="4">The sequence shown here is derived from an EMBL/GenBank/DDBJ whole genome shotgun (WGS) entry which is preliminary data.</text>
</comment>
<dbReference type="AlphaFoldDB" id="A0A200R3W2"/>
<dbReference type="PANTHER" id="PTHR10627:SF69">
    <property type="entry name" value="PROTEIN BICAUDAL C"/>
    <property type="match status" value="1"/>
</dbReference>
<feature type="compositionally biased region" description="Basic and acidic residues" evidence="2">
    <location>
        <begin position="210"/>
        <end position="220"/>
    </location>
</feature>